<comment type="catalytic activity">
    <reaction evidence="12">
        <text>D-serine = pyruvate + NH4(+)</text>
        <dbReference type="Rhea" id="RHEA:13977"/>
        <dbReference type="ChEBI" id="CHEBI:15361"/>
        <dbReference type="ChEBI" id="CHEBI:28938"/>
        <dbReference type="ChEBI" id="CHEBI:35247"/>
        <dbReference type="EC" id="4.3.1.18"/>
    </reaction>
</comment>
<dbReference type="GO" id="GO:0030378">
    <property type="term" value="F:serine racemase activity"/>
    <property type="evidence" value="ECO:0007669"/>
    <property type="project" value="UniProtKB-EC"/>
</dbReference>
<dbReference type="AlphaFoldDB" id="A0A4E9FGH0"/>
<evidence type="ECO:0000259" key="21">
    <source>
        <dbReference type="Pfam" id="PF00291"/>
    </source>
</evidence>
<evidence type="ECO:0000256" key="10">
    <source>
        <dbReference type="ARBA" id="ARBA00031418"/>
    </source>
</evidence>
<evidence type="ECO:0000256" key="16">
    <source>
        <dbReference type="ARBA" id="ARBA00066592"/>
    </source>
</evidence>
<dbReference type="GO" id="GO:0000287">
    <property type="term" value="F:magnesium ion binding"/>
    <property type="evidence" value="ECO:0007669"/>
    <property type="project" value="TreeGrafter"/>
</dbReference>
<reference evidence="23" key="1">
    <citation type="journal article" date="2007" name="Science">
        <title>Draft genome of the filarial nematode parasite Brugia malayi.</title>
        <authorList>
            <person name="Ghedin E."/>
            <person name="Wang S."/>
            <person name="Spiro D."/>
            <person name="Caler E."/>
            <person name="Zhao Q."/>
            <person name="Crabtree J."/>
            <person name="Allen J.E."/>
            <person name="Delcher A.L."/>
            <person name="Guiliano D.B."/>
            <person name="Miranda-Saavedra D."/>
            <person name="Angiuoli S.V."/>
            <person name="Creasy T."/>
            <person name="Amedeo P."/>
            <person name="Haas B."/>
            <person name="El-Sayed N.M."/>
            <person name="Wortman J.R."/>
            <person name="Feldblyum T."/>
            <person name="Tallon L."/>
            <person name="Schatz M."/>
            <person name="Shumway M."/>
            <person name="Koo H."/>
            <person name="Salzberg S.L."/>
            <person name="Schobel S."/>
            <person name="Pertea M."/>
            <person name="Pop M."/>
            <person name="White O."/>
            <person name="Barton G.J."/>
            <person name="Carlow C.K."/>
            <person name="Crawford M.J."/>
            <person name="Daub J."/>
            <person name="Dimmic M.W."/>
            <person name="Estes C.F."/>
            <person name="Foster J.M."/>
            <person name="Ganatra M."/>
            <person name="Gregory W.F."/>
            <person name="Johnson N.M."/>
            <person name="Jin J."/>
            <person name="Komuniecki R."/>
            <person name="Korf I."/>
            <person name="Kumar S."/>
            <person name="Laney S."/>
            <person name="Li B.W."/>
            <person name="Li W."/>
            <person name="Lindblom T.H."/>
            <person name="Lustigman S."/>
            <person name="Ma D."/>
            <person name="Maina C.V."/>
            <person name="Martin D.M."/>
            <person name="McCarter J.P."/>
            <person name="McReynolds L."/>
            <person name="Mitreva M."/>
            <person name="Nutman T.B."/>
            <person name="Parkinson J."/>
            <person name="Peregrin-Alvarez J.M."/>
            <person name="Poole C."/>
            <person name="Ren Q."/>
            <person name="Saunders L."/>
            <person name="Sluder A.E."/>
            <person name="Smith K."/>
            <person name="Stanke M."/>
            <person name="Unnasch T.R."/>
            <person name="Ware J."/>
            <person name="Wei A.D."/>
            <person name="Weil G."/>
            <person name="Williams D.J."/>
            <person name="Zhang Y."/>
            <person name="Williams S.A."/>
            <person name="Fraser-Liggett C."/>
            <person name="Slatko B."/>
            <person name="Blaxter M.L."/>
            <person name="Scott A.L."/>
        </authorList>
    </citation>
    <scope>NUCLEOTIDE SEQUENCE</scope>
    <source>
        <strain evidence="23">FR3</strain>
    </source>
</reference>
<comment type="catalytic activity">
    <reaction evidence="13">
        <text>L-serine = D-serine</text>
        <dbReference type="Rhea" id="RHEA:10980"/>
        <dbReference type="ChEBI" id="CHEBI:33384"/>
        <dbReference type="ChEBI" id="CHEBI:35247"/>
        <dbReference type="EC" id="5.1.1.18"/>
    </reaction>
</comment>
<evidence type="ECO:0000256" key="13">
    <source>
        <dbReference type="ARBA" id="ARBA00051769"/>
    </source>
</evidence>
<comment type="cofactor">
    <cofactor evidence="3">
        <name>Mn(2+)</name>
        <dbReference type="ChEBI" id="CHEBI:29035"/>
    </cofactor>
</comment>
<comment type="cofactor">
    <cofactor evidence="4">
        <name>Mg(2+)</name>
        <dbReference type="ChEBI" id="CHEBI:18420"/>
    </cofactor>
</comment>
<keyword evidence="9" id="KW-0456">Lyase</keyword>
<dbReference type="OrthoDB" id="4418812at2759"/>
<dbReference type="GO" id="GO:0070179">
    <property type="term" value="P:D-serine biosynthetic process"/>
    <property type="evidence" value="ECO:0007669"/>
    <property type="project" value="TreeGrafter"/>
</dbReference>
<name>A0A4E9FGH0_BRUMA</name>
<dbReference type="GO" id="GO:0018114">
    <property type="term" value="F:threonine racemase activity"/>
    <property type="evidence" value="ECO:0007669"/>
    <property type="project" value="TreeGrafter"/>
</dbReference>
<dbReference type="InterPro" id="IPR000634">
    <property type="entry name" value="Ser/Thr_deHydtase_PyrdxlP-BS"/>
</dbReference>
<proteinExistence type="inferred from homology"/>
<protein>
    <recommendedName>
        <fullName evidence="17">Serine racemase</fullName>
        <ecNumber evidence="6">4.3.1.17</ecNumber>
        <ecNumber evidence="15">4.3.1.18</ecNumber>
        <ecNumber evidence="16">5.1.1.18</ecNumber>
    </recommendedName>
    <alternativeName>
        <fullName evidence="18">D-serine ammonia-lyase</fullName>
    </alternativeName>
    <alternativeName>
        <fullName evidence="20">D-serine dehydratase</fullName>
    </alternativeName>
    <alternativeName>
        <fullName evidence="19">L-serine ammonia-lyase</fullName>
    </alternativeName>
    <alternativeName>
        <fullName evidence="10">L-serine dehydratase</fullName>
    </alternativeName>
</protein>
<dbReference type="Gene3D" id="3.40.50.1100">
    <property type="match status" value="2"/>
</dbReference>
<evidence type="ECO:0000313" key="24">
    <source>
        <dbReference type="WBParaSite" id="Bm5490.1"/>
    </source>
</evidence>
<dbReference type="EC" id="4.3.1.17" evidence="6"/>
<evidence type="ECO:0000256" key="7">
    <source>
        <dbReference type="ARBA" id="ARBA00022842"/>
    </source>
</evidence>
<dbReference type="EC" id="4.3.1.18" evidence="15"/>
<dbReference type="GO" id="GO:0005524">
    <property type="term" value="F:ATP binding"/>
    <property type="evidence" value="ECO:0007669"/>
    <property type="project" value="TreeGrafter"/>
</dbReference>
<evidence type="ECO:0000256" key="20">
    <source>
        <dbReference type="ARBA" id="ARBA00081761"/>
    </source>
</evidence>
<reference evidence="24" key="3">
    <citation type="submission" date="2019-12" db="UniProtKB">
        <authorList>
            <consortium name="WormBaseParasite"/>
        </authorList>
    </citation>
    <scope>IDENTIFICATION</scope>
</reference>
<dbReference type="KEGG" id="bmy:BM_BM5490"/>
<comment type="cofactor">
    <cofactor evidence="1">
        <name>Ca(2+)</name>
        <dbReference type="ChEBI" id="CHEBI:29108"/>
    </cofactor>
</comment>
<evidence type="ECO:0000256" key="12">
    <source>
        <dbReference type="ARBA" id="ARBA00050422"/>
    </source>
</evidence>
<dbReference type="GO" id="GO:0003941">
    <property type="term" value="F:L-serine ammonia-lyase activity"/>
    <property type="evidence" value="ECO:0007669"/>
    <property type="project" value="UniProtKB-EC"/>
</dbReference>
<evidence type="ECO:0000256" key="5">
    <source>
        <dbReference type="ARBA" id="ARBA00010869"/>
    </source>
</evidence>
<feature type="domain" description="Tryptophan synthase beta chain-like PALP" evidence="21">
    <location>
        <begin position="16"/>
        <end position="310"/>
    </location>
</feature>
<dbReference type="FunFam" id="3.40.50.1100:FF:000041">
    <property type="entry name" value="Threonine ammonia-lyase, variant"/>
    <property type="match status" value="1"/>
</dbReference>
<accession>A0A5S6PQF5</accession>
<keyword evidence="7" id="KW-0460">Magnesium</keyword>
<comment type="similarity">
    <text evidence="5">Belongs to the serine/threonine dehydratase family.</text>
</comment>
<evidence type="ECO:0000256" key="1">
    <source>
        <dbReference type="ARBA" id="ARBA00001913"/>
    </source>
</evidence>
<evidence type="ECO:0000256" key="14">
    <source>
        <dbReference type="ARBA" id="ARBA00056426"/>
    </source>
</evidence>
<sequence length="322" mass="35327">MFSFEDIYSAADRIKNVIHVTPVMTSSYIDSLCDMKVYFKCEHLQKTGSFKARGALNAIKIIVSDPENKSSSVITHSSGNFGQALAWAAKIHNIPCVVVAPNNAPISKLNAMRDYGANVVLCEPKDREMVCNNLRDTGLHTEMVDPFDDYRVMAGQGTIAIEFLEQIPDLDALLVAVGGGGLCSGIVIAAKKIKPTIKVYCVEPEGKNLQHSLDSSVRSWDPDAGPVKTIADGIRVLRIGKKCFPPIFEKCERKVLTVNDNEIIQAMKLIYSRMKQAIEPTGAVSLAALIKYKNELSDQNLKNIGVIFCGGNIDLQRLSSFF</sequence>
<evidence type="ECO:0000313" key="22">
    <source>
        <dbReference type="EMBL" id="VIO95592.1"/>
    </source>
</evidence>
<evidence type="ECO:0000256" key="18">
    <source>
        <dbReference type="ARBA" id="ARBA00076108"/>
    </source>
</evidence>
<comment type="catalytic activity">
    <reaction evidence="11">
        <text>L-serine = pyruvate + NH4(+)</text>
        <dbReference type="Rhea" id="RHEA:19169"/>
        <dbReference type="ChEBI" id="CHEBI:15361"/>
        <dbReference type="ChEBI" id="CHEBI:28938"/>
        <dbReference type="ChEBI" id="CHEBI:33384"/>
        <dbReference type="EC" id="4.3.1.17"/>
    </reaction>
</comment>
<evidence type="ECO:0000256" key="4">
    <source>
        <dbReference type="ARBA" id="ARBA00001946"/>
    </source>
</evidence>
<dbReference type="Pfam" id="PF00291">
    <property type="entry name" value="PALP"/>
    <property type="match status" value="1"/>
</dbReference>
<comment type="function">
    <text evidence="14">Catalyzes the synthesis of D-serine from L-serine. D-serine is a key coagonist with glutamate at NMDA receptors. Has dehydratase activity towards both L-serine and D-serine.</text>
</comment>
<evidence type="ECO:0000256" key="3">
    <source>
        <dbReference type="ARBA" id="ARBA00001936"/>
    </source>
</evidence>
<dbReference type="Proteomes" id="UP000006672">
    <property type="component" value="Unassembled WGS sequence"/>
</dbReference>
<dbReference type="STRING" id="6279.A0A5S6PQF5"/>
<dbReference type="GO" id="GO:0008721">
    <property type="term" value="F:D-serine ammonia-lyase activity"/>
    <property type="evidence" value="ECO:0007669"/>
    <property type="project" value="UniProtKB-EC"/>
</dbReference>
<evidence type="ECO:0000256" key="9">
    <source>
        <dbReference type="ARBA" id="ARBA00023239"/>
    </source>
</evidence>
<dbReference type="GeneID" id="6099789"/>
<comment type="cofactor">
    <cofactor evidence="2">
        <name>pyridoxal 5'-phosphate</name>
        <dbReference type="ChEBI" id="CHEBI:597326"/>
    </cofactor>
</comment>
<dbReference type="InterPro" id="IPR001926">
    <property type="entry name" value="TrpB-like_PALP"/>
</dbReference>
<gene>
    <name evidence="22 24" type="primary">Bm5490</name>
    <name evidence="22" type="ORF">BM_BM5490</name>
</gene>
<dbReference type="CTD" id="6099789"/>
<dbReference type="CDD" id="cd01562">
    <property type="entry name" value="Thr-dehyd"/>
    <property type="match status" value="1"/>
</dbReference>
<evidence type="ECO:0000256" key="2">
    <source>
        <dbReference type="ARBA" id="ARBA00001933"/>
    </source>
</evidence>
<dbReference type="RefSeq" id="XP_042935802.1">
    <property type="nucleotide sequence ID" value="XM_043079868.1"/>
</dbReference>
<dbReference type="GO" id="GO:0006563">
    <property type="term" value="P:L-serine metabolic process"/>
    <property type="evidence" value="ECO:0007669"/>
    <property type="project" value="UniProtKB-ARBA"/>
</dbReference>
<accession>A0A4E9FGH0</accession>
<dbReference type="GO" id="GO:0030170">
    <property type="term" value="F:pyridoxal phosphate binding"/>
    <property type="evidence" value="ECO:0007669"/>
    <property type="project" value="InterPro"/>
</dbReference>
<evidence type="ECO:0000256" key="19">
    <source>
        <dbReference type="ARBA" id="ARBA00081060"/>
    </source>
</evidence>
<keyword evidence="8" id="KW-0663">Pyridoxal phosphate</keyword>
<evidence type="ECO:0000256" key="17">
    <source>
        <dbReference type="ARBA" id="ARBA00070760"/>
    </source>
</evidence>
<evidence type="ECO:0000256" key="8">
    <source>
        <dbReference type="ARBA" id="ARBA00022898"/>
    </source>
</evidence>
<dbReference type="EC" id="5.1.1.18" evidence="16"/>
<dbReference type="PANTHER" id="PTHR43050">
    <property type="entry name" value="SERINE / THREONINE RACEMASE FAMILY MEMBER"/>
    <property type="match status" value="1"/>
</dbReference>
<organism evidence="22">
    <name type="scientific">Brugia malayi</name>
    <name type="common">Filarial nematode worm</name>
    <dbReference type="NCBI Taxonomy" id="6279"/>
    <lineage>
        <taxon>Eukaryota</taxon>
        <taxon>Metazoa</taxon>
        <taxon>Ecdysozoa</taxon>
        <taxon>Nematoda</taxon>
        <taxon>Chromadorea</taxon>
        <taxon>Rhabditida</taxon>
        <taxon>Spirurina</taxon>
        <taxon>Spiruromorpha</taxon>
        <taxon>Filarioidea</taxon>
        <taxon>Onchocercidae</taxon>
        <taxon>Brugia</taxon>
    </lineage>
</organism>
<dbReference type="WBParaSite" id="Bm5490.1">
    <property type="protein sequence ID" value="Bm5490.1"/>
    <property type="gene ID" value="WBGene00225751"/>
</dbReference>
<evidence type="ECO:0000313" key="23">
    <source>
        <dbReference type="Proteomes" id="UP000006672"/>
    </source>
</evidence>
<dbReference type="EMBL" id="CAAKNF010000194">
    <property type="protein sequence ID" value="VIO95592.1"/>
    <property type="molecule type" value="Genomic_DNA"/>
</dbReference>
<evidence type="ECO:0000256" key="6">
    <source>
        <dbReference type="ARBA" id="ARBA00012093"/>
    </source>
</evidence>
<keyword evidence="23" id="KW-1185">Reference proteome</keyword>
<dbReference type="InterPro" id="IPR036052">
    <property type="entry name" value="TrpB-like_PALP_sf"/>
</dbReference>
<evidence type="ECO:0000256" key="11">
    <source>
        <dbReference type="ARBA" id="ARBA00049406"/>
    </source>
</evidence>
<dbReference type="PROSITE" id="PS00165">
    <property type="entry name" value="DEHYDRATASE_SER_THR"/>
    <property type="match status" value="1"/>
</dbReference>
<dbReference type="SUPFAM" id="SSF53686">
    <property type="entry name" value="Tryptophan synthase beta subunit-like PLP-dependent enzymes"/>
    <property type="match status" value="1"/>
</dbReference>
<dbReference type="PANTHER" id="PTHR43050:SF1">
    <property type="entry name" value="SERINE RACEMASE"/>
    <property type="match status" value="1"/>
</dbReference>
<evidence type="ECO:0000256" key="15">
    <source>
        <dbReference type="ARBA" id="ARBA00066349"/>
    </source>
</evidence>
<reference evidence="22" key="2">
    <citation type="submission" date="2019-04" db="EMBL/GenBank/DDBJ databases">
        <authorList>
            <person name="Howe K."/>
            <person name="Paulini M."/>
            <person name="Williams G."/>
        </authorList>
    </citation>
    <scope>NUCLEOTIDE SEQUENCE [LARGE SCALE GENOMIC DNA]</scope>
    <source>
        <strain evidence="22">FR3</strain>
    </source>
</reference>